<dbReference type="AlphaFoldDB" id="A0A0W7X1J9"/>
<sequence>MAVRFTLLGDIEVLLDGRPLAVGHLRQRGVLAALVVDAPRVVPVDRLADRVWADRPPQRFRSTLYSYLSRLRQALAAAEEHGVHIGREPGGYRLTVDRSTVDLHRFRDLAAQARAARAAQDGERAAGLFQRALGQWQAETFAGMDTPWFNELRDTLARERLAAELDGNDIALRQGRHSELLAPLTARAATYPLDERLAGQLMLALYRAGRAADALAHYRNLREHLAEELGVDPSDSLRGLHQQLLTGDPGAAAPGWRTWPSGAPP</sequence>
<dbReference type="STRING" id="1765722.AT728_22645"/>
<keyword evidence="9" id="KW-1185">Reference proteome</keyword>
<dbReference type="InterPro" id="IPR001867">
    <property type="entry name" value="OmpR/PhoB-type_DNA-bd"/>
</dbReference>
<feature type="domain" description="OmpR/PhoB-type" evidence="7">
    <location>
        <begin position="1"/>
        <end position="96"/>
    </location>
</feature>
<reference evidence="8 9" key="1">
    <citation type="submission" date="2015-12" db="EMBL/GenBank/DDBJ databases">
        <title>Draft genome sequence of Streptomyces silvensis ATCC 53525, a producer of novel hormone antagonists.</title>
        <authorList>
            <person name="Johnston C.W."/>
            <person name="Li Y."/>
            <person name="Magarvey N.A."/>
        </authorList>
    </citation>
    <scope>NUCLEOTIDE SEQUENCE [LARGE SCALE GENOMIC DNA]</scope>
    <source>
        <strain evidence="8 9">ATCC 53525</strain>
    </source>
</reference>
<feature type="DNA-binding region" description="OmpR/PhoB-type" evidence="6">
    <location>
        <begin position="1"/>
        <end position="96"/>
    </location>
</feature>
<dbReference type="Proteomes" id="UP000054804">
    <property type="component" value="Unassembled WGS sequence"/>
</dbReference>
<dbReference type="GO" id="GO:0003677">
    <property type="term" value="F:DNA binding"/>
    <property type="evidence" value="ECO:0007669"/>
    <property type="project" value="UniProtKB-UniRule"/>
</dbReference>
<name>A0A0W7X1J9_9ACTN</name>
<evidence type="ECO:0000313" key="8">
    <source>
        <dbReference type="EMBL" id="KUF16732.1"/>
    </source>
</evidence>
<gene>
    <name evidence="8" type="ORF">AT728_22645</name>
</gene>
<dbReference type="InterPro" id="IPR016032">
    <property type="entry name" value="Sig_transdc_resp-reg_C-effctor"/>
</dbReference>
<evidence type="ECO:0000313" key="9">
    <source>
        <dbReference type="Proteomes" id="UP000054804"/>
    </source>
</evidence>
<evidence type="ECO:0000256" key="2">
    <source>
        <dbReference type="ARBA" id="ARBA00023012"/>
    </source>
</evidence>
<evidence type="ECO:0000256" key="1">
    <source>
        <dbReference type="ARBA" id="ARBA00005820"/>
    </source>
</evidence>
<protein>
    <recommendedName>
        <fullName evidence="7">OmpR/PhoB-type domain-containing protein</fullName>
    </recommendedName>
</protein>
<evidence type="ECO:0000259" key="7">
    <source>
        <dbReference type="PROSITE" id="PS51755"/>
    </source>
</evidence>
<dbReference type="SUPFAM" id="SSF46894">
    <property type="entry name" value="C-terminal effector domain of the bipartite response regulators"/>
    <property type="match status" value="1"/>
</dbReference>
<dbReference type="InterPro" id="IPR036388">
    <property type="entry name" value="WH-like_DNA-bd_sf"/>
</dbReference>
<dbReference type="Gene3D" id="1.25.40.10">
    <property type="entry name" value="Tetratricopeptide repeat domain"/>
    <property type="match status" value="1"/>
</dbReference>
<dbReference type="PROSITE" id="PS51755">
    <property type="entry name" value="OMPR_PHOB"/>
    <property type="match status" value="1"/>
</dbReference>
<evidence type="ECO:0000256" key="4">
    <source>
        <dbReference type="ARBA" id="ARBA00023125"/>
    </source>
</evidence>
<comment type="caution">
    <text evidence="8">The sequence shown here is derived from an EMBL/GenBank/DDBJ whole genome shotgun (WGS) entry which is preliminary data.</text>
</comment>
<evidence type="ECO:0000256" key="3">
    <source>
        <dbReference type="ARBA" id="ARBA00023015"/>
    </source>
</evidence>
<dbReference type="EMBL" id="LOCL01000036">
    <property type="protein sequence ID" value="KUF16732.1"/>
    <property type="molecule type" value="Genomic_DNA"/>
</dbReference>
<dbReference type="PANTHER" id="PTHR35807:SF1">
    <property type="entry name" value="TRANSCRIPTIONAL REGULATOR REDD"/>
    <property type="match status" value="1"/>
</dbReference>
<proteinExistence type="inferred from homology"/>
<dbReference type="SMART" id="SM01043">
    <property type="entry name" value="BTAD"/>
    <property type="match status" value="1"/>
</dbReference>
<dbReference type="SUPFAM" id="SSF48452">
    <property type="entry name" value="TPR-like"/>
    <property type="match status" value="1"/>
</dbReference>
<dbReference type="SMART" id="SM00862">
    <property type="entry name" value="Trans_reg_C"/>
    <property type="match status" value="1"/>
</dbReference>
<dbReference type="OrthoDB" id="4500249at2"/>
<keyword evidence="3" id="KW-0805">Transcription regulation</keyword>
<dbReference type="InterPro" id="IPR011990">
    <property type="entry name" value="TPR-like_helical_dom_sf"/>
</dbReference>
<organism evidence="8 9">
    <name type="scientific">Streptomyces silvensis</name>
    <dbReference type="NCBI Taxonomy" id="1765722"/>
    <lineage>
        <taxon>Bacteria</taxon>
        <taxon>Bacillati</taxon>
        <taxon>Actinomycetota</taxon>
        <taxon>Actinomycetes</taxon>
        <taxon>Kitasatosporales</taxon>
        <taxon>Streptomycetaceae</taxon>
        <taxon>Streptomyces</taxon>
    </lineage>
</organism>
<dbReference type="PANTHER" id="PTHR35807">
    <property type="entry name" value="TRANSCRIPTIONAL REGULATOR REDD-RELATED"/>
    <property type="match status" value="1"/>
</dbReference>
<evidence type="ECO:0000256" key="6">
    <source>
        <dbReference type="PROSITE-ProRule" id="PRU01091"/>
    </source>
</evidence>
<dbReference type="GO" id="GO:0000160">
    <property type="term" value="P:phosphorelay signal transduction system"/>
    <property type="evidence" value="ECO:0007669"/>
    <property type="project" value="UniProtKB-KW"/>
</dbReference>
<dbReference type="GO" id="GO:0006355">
    <property type="term" value="P:regulation of DNA-templated transcription"/>
    <property type="evidence" value="ECO:0007669"/>
    <property type="project" value="InterPro"/>
</dbReference>
<dbReference type="CDD" id="cd15831">
    <property type="entry name" value="BTAD"/>
    <property type="match status" value="1"/>
</dbReference>
<dbReference type="Pfam" id="PF00486">
    <property type="entry name" value="Trans_reg_C"/>
    <property type="match status" value="1"/>
</dbReference>
<dbReference type="Gene3D" id="1.10.10.10">
    <property type="entry name" value="Winged helix-like DNA-binding domain superfamily/Winged helix DNA-binding domain"/>
    <property type="match status" value="1"/>
</dbReference>
<dbReference type="InterPro" id="IPR005158">
    <property type="entry name" value="BTAD"/>
</dbReference>
<keyword evidence="4 6" id="KW-0238">DNA-binding</keyword>
<evidence type="ECO:0000256" key="5">
    <source>
        <dbReference type="ARBA" id="ARBA00023163"/>
    </source>
</evidence>
<keyword evidence="5" id="KW-0804">Transcription</keyword>
<comment type="similarity">
    <text evidence="1">Belongs to the AfsR/DnrI/RedD regulatory family.</text>
</comment>
<accession>A0A0W7X1J9</accession>
<dbReference type="InterPro" id="IPR051677">
    <property type="entry name" value="AfsR-DnrI-RedD_regulator"/>
</dbReference>
<keyword evidence="2" id="KW-0902">Two-component regulatory system</keyword>
<dbReference type="Pfam" id="PF03704">
    <property type="entry name" value="BTAD"/>
    <property type="match status" value="1"/>
</dbReference>